<evidence type="ECO:0000259" key="5">
    <source>
        <dbReference type="Pfam" id="PF08392"/>
    </source>
</evidence>
<feature type="compositionally biased region" description="Low complexity" evidence="4">
    <location>
        <begin position="243"/>
        <end position="278"/>
    </location>
</feature>
<protein>
    <recommendedName>
        <fullName evidence="2">very-long-chain 3-oxoacyl-CoA synthase</fullName>
        <ecNumber evidence="2">2.3.1.199</ecNumber>
    </recommendedName>
</protein>
<dbReference type="EC" id="2.3.1.199" evidence="2"/>
<evidence type="ECO:0000256" key="1">
    <source>
        <dbReference type="ARBA" id="ARBA00005531"/>
    </source>
</evidence>
<dbReference type="Proteomes" id="UP000247498">
    <property type="component" value="Unassembled WGS sequence"/>
</dbReference>
<dbReference type="Pfam" id="PF08541">
    <property type="entry name" value="ACP_syn_III_C"/>
    <property type="match status" value="1"/>
</dbReference>
<dbReference type="AlphaFoldDB" id="A0A2V0PLP9"/>
<dbReference type="InParanoid" id="A0A2V0PLP9"/>
<dbReference type="SUPFAM" id="SSF53901">
    <property type="entry name" value="Thiolase-like"/>
    <property type="match status" value="1"/>
</dbReference>
<keyword evidence="3" id="KW-0808">Transferase</keyword>
<dbReference type="OrthoDB" id="329835at2759"/>
<proteinExistence type="inferred from homology"/>
<dbReference type="STRING" id="307507.A0A2V0PLP9"/>
<dbReference type="Pfam" id="PF08392">
    <property type="entry name" value="FAE1_CUT1_RppA"/>
    <property type="match status" value="1"/>
</dbReference>
<dbReference type="GO" id="GO:0009922">
    <property type="term" value="F:fatty acid elongase activity"/>
    <property type="evidence" value="ECO:0007669"/>
    <property type="project" value="UniProtKB-EC"/>
</dbReference>
<gene>
    <name evidence="7" type="ORF">Rsub_13392</name>
</gene>
<feature type="domain" description="Beta-ketoacyl-[acyl-carrier-protein] synthase III C-terminal" evidence="6">
    <location>
        <begin position="119"/>
        <end position="205"/>
    </location>
</feature>
<reference evidence="7 8" key="1">
    <citation type="journal article" date="2018" name="Sci. Rep.">
        <title>Raphidocelis subcapitata (=Pseudokirchneriella subcapitata) provides an insight into genome evolution and environmental adaptations in the Sphaeropleales.</title>
        <authorList>
            <person name="Suzuki S."/>
            <person name="Yamaguchi H."/>
            <person name="Nakajima N."/>
            <person name="Kawachi M."/>
        </authorList>
    </citation>
    <scope>NUCLEOTIDE SEQUENCE [LARGE SCALE GENOMIC DNA]</scope>
    <source>
        <strain evidence="7 8">NIES-35</strain>
    </source>
</reference>
<comment type="similarity">
    <text evidence="1">Belongs to the thiolase-like superfamily. Chalcone/stilbene synthases family.</text>
</comment>
<evidence type="ECO:0000313" key="8">
    <source>
        <dbReference type="Proteomes" id="UP000247498"/>
    </source>
</evidence>
<comment type="caution">
    <text evidence="7">The sequence shown here is derived from an EMBL/GenBank/DDBJ whole genome shotgun (WGS) entry which is preliminary data.</text>
</comment>
<dbReference type="InterPro" id="IPR013747">
    <property type="entry name" value="ACP_syn_III_C"/>
</dbReference>
<name>A0A2V0PLP9_9CHLO</name>
<dbReference type="GO" id="GO:0016020">
    <property type="term" value="C:membrane"/>
    <property type="evidence" value="ECO:0007669"/>
    <property type="project" value="InterPro"/>
</dbReference>
<evidence type="ECO:0000256" key="3">
    <source>
        <dbReference type="ARBA" id="ARBA00022679"/>
    </source>
</evidence>
<feature type="domain" description="FAE" evidence="5">
    <location>
        <begin position="1"/>
        <end position="80"/>
    </location>
</feature>
<dbReference type="Gene3D" id="3.40.47.10">
    <property type="match status" value="1"/>
</dbReference>
<evidence type="ECO:0000313" key="7">
    <source>
        <dbReference type="EMBL" id="GBG00657.1"/>
    </source>
</evidence>
<organism evidence="7 8">
    <name type="scientific">Raphidocelis subcapitata</name>
    <dbReference type="NCBI Taxonomy" id="307507"/>
    <lineage>
        <taxon>Eukaryota</taxon>
        <taxon>Viridiplantae</taxon>
        <taxon>Chlorophyta</taxon>
        <taxon>core chlorophytes</taxon>
        <taxon>Chlorophyceae</taxon>
        <taxon>CS clade</taxon>
        <taxon>Sphaeropleales</taxon>
        <taxon>Selenastraceae</taxon>
        <taxon>Raphidocelis</taxon>
    </lineage>
</organism>
<dbReference type="InterPro" id="IPR016039">
    <property type="entry name" value="Thiolase-like"/>
</dbReference>
<keyword evidence="8" id="KW-1185">Reference proteome</keyword>
<accession>A0A2V0PLP9</accession>
<dbReference type="PANTHER" id="PTHR31561">
    <property type="entry name" value="3-KETOACYL-COA SYNTHASE"/>
    <property type="match status" value="1"/>
</dbReference>
<dbReference type="InterPro" id="IPR012392">
    <property type="entry name" value="3-ktacl-CoA_syn"/>
</dbReference>
<dbReference type="GO" id="GO:0006633">
    <property type="term" value="P:fatty acid biosynthetic process"/>
    <property type="evidence" value="ECO:0007669"/>
    <property type="project" value="InterPro"/>
</dbReference>
<sequence>MGGAAALLTSRPSAAARAKYVLVAAERAHTGADAGAYGCMAWRPDEAGINGVYLGRDVVHHAGAALRLALAAVAPRIMTWRQYGQAAVAAARSAATGGAAGTGGGGGDGGGGGAYAPDFSASTISHFAIHAGGYAVLKGVQKGMGLPASAMLPSFAALREYGNTSCSTTWYVMAYLETLLGVAAGQRVLQVGLGGGMKAGANVWRALRDVREAHPAWAHLGAPLTEADLPRPIGPAAAPPCAPEARAPRGAAEAAGRGAGAAEAARAPGGFEGAAAEEAGGGEAGANARAEMDGRGGGKVVVRRATVVVEAEGSEEIEAL</sequence>
<feature type="region of interest" description="Disordered" evidence="4">
    <location>
        <begin position="233"/>
        <end position="297"/>
    </location>
</feature>
<dbReference type="InterPro" id="IPR013601">
    <property type="entry name" value="FAE1_typ3_polyketide_synth"/>
</dbReference>
<evidence type="ECO:0000259" key="6">
    <source>
        <dbReference type="Pfam" id="PF08541"/>
    </source>
</evidence>
<evidence type="ECO:0000256" key="2">
    <source>
        <dbReference type="ARBA" id="ARBA00012307"/>
    </source>
</evidence>
<evidence type="ECO:0000256" key="4">
    <source>
        <dbReference type="SAM" id="MobiDB-lite"/>
    </source>
</evidence>
<dbReference type="EMBL" id="BDRX01000289">
    <property type="protein sequence ID" value="GBG00657.1"/>
    <property type="molecule type" value="Genomic_DNA"/>
</dbReference>